<evidence type="ECO:0000256" key="2">
    <source>
        <dbReference type="ARBA" id="ARBA00023136"/>
    </source>
</evidence>
<keyword evidence="6" id="KW-1185">Reference proteome</keyword>
<feature type="compositionally biased region" description="Pro residues" evidence="3">
    <location>
        <begin position="21"/>
        <end position="35"/>
    </location>
</feature>
<keyword evidence="2 4" id="KW-0472">Membrane</keyword>
<dbReference type="OrthoDB" id="695142at2759"/>
<keyword evidence="4" id="KW-1133">Transmembrane helix</keyword>
<dbReference type="GO" id="GO:0098542">
    <property type="term" value="P:defense response to other organism"/>
    <property type="evidence" value="ECO:0007669"/>
    <property type="project" value="InterPro"/>
</dbReference>
<dbReference type="InterPro" id="IPR044839">
    <property type="entry name" value="NDR1-like"/>
</dbReference>
<reference evidence="5 6" key="1">
    <citation type="submission" date="2019-04" db="EMBL/GenBank/DDBJ databases">
        <title>An improved genome assembly and genetic linkage map for asparagus bean, Vigna unguiculata ssp. sesquipedialis.</title>
        <authorList>
            <person name="Xia Q."/>
            <person name="Zhang R."/>
            <person name="Dong Y."/>
        </authorList>
    </citation>
    <scope>NUCLEOTIDE SEQUENCE [LARGE SCALE GENOMIC DNA]</scope>
    <source>
        <tissue evidence="5">Leaf</tissue>
    </source>
</reference>
<name>A0A4D6MWT4_VIGUN</name>
<sequence>MGSSDHEKDSSNFSSGKSMDHPPPQPTPAYPTHAPPPMYYPNPHGYPPPYPNAYPPGYHYPAPAPYYGPPPTYERRHSSSCCARCCRSFITCCLLMLTLFFLMSLLLALALHPQLPDYKVVSFSVTNFTTQPTLGGQWDTKIAIENPNDKLVAYFSDFKIDMSYKEGVVAVDRAPALALHTKSQAEVVIRGLLHQGNGNLLDPNLMNDLVKERSTDSVTFSLRMSSMLILKSGTLTTKSEELIAVCHGLKVKFQNNGATYGELENSAKPVPCMLYI</sequence>
<dbReference type="Gramene" id="Vigun07g013900.1.v1.2">
    <property type="protein sequence ID" value="Vigun07g013900.1.v1.2.CDS.1"/>
    <property type="gene ID" value="Vigun07g013900.v1.2"/>
</dbReference>
<feature type="compositionally biased region" description="Basic and acidic residues" evidence="3">
    <location>
        <begin position="1"/>
        <end position="10"/>
    </location>
</feature>
<gene>
    <name evidence="5" type="ORF">DEO72_LG9g154</name>
</gene>
<proteinExistence type="predicted"/>
<dbReference type="EMBL" id="CP039353">
    <property type="protein sequence ID" value="QCE05154.1"/>
    <property type="molecule type" value="Genomic_DNA"/>
</dbReference>
<evidence type="ECO:0000256" key="3">
    <source>
        <dbReference type="SAM" id="MobiDB-lite"/>
    </source>
</evidence>
<feature type="region of interest" description="Disordered" evidence="3">
    <location>
        <begin position="1"/>
        <end position="35"/>
    </location>
</feature>
<evidence type="ECO:0000313" key="6">
    <source>
        <dbReference type="Proteomes" id="UP000501690"/>
    </source>
</evidence>
<protein>
    <recommendedName>
        <fullName evidence="7">Late embryogenesis abundant protein</fullName>
    </recommendedName>
</protein>
<dbReference type="PANTHER" id="PTHR31234">
    <property type="entry name" value="LATE EMBRYOGENESIS ABUNDANT (LEA) HYDROXYPROLINE-RICH GLYCOPROTEIN FAMILY"/>
    <property type="match status" value="1"/>
</dbReference>
<dbReference type="PANTHER" id="PTHR31234:SF55">
    <property type="entry name" value="LATE EMBRYOGENESIS ABUNDANT (LEA) HYDROXYPROLINE-RICH GLYCOPROTEIN FAMILY"/>
    <property type="match status" value="1"/>
</dbReference>
<dbReference type="Proteomes" id="UP000501690">
    <property type="component" value="Linkage Group LG9"/>
</dbReference>
<evidence type="ECO:0000256" key="1">
    <source>
        <dbReference type="ARBA" id="ARBA00004370"/>
    </source>
</evidence>
<accession>A0A4D6MWT4</accession>
<dbReference type="AlphaFoldDB" id="A0A4D6MWT4"/>
<keyword evidence="4" id="KW-0812">Transmembrane</keyword>
<evidence type="ECO:0000313" key="5">
    <source>
        <dbReference type="EMBL" id="QCE05154.1"/>
    </source>
</evidence>
<feature type="transmembrane region" description="Helical" evidence="4">
    <location>
        <begin position="88"/>
        <end position="111"/>
    </location>
</feature>
<evidence type="ECO:0008006" key="7">
    <source>
        <dbReference type="Google" id="ProtNLM"/>
    </source>
</evidence>
<evidence type="ECO:0000256" key="4">
    <source>
        <dbReference type="SAM" id="Phobius"/>
    </source>
</evidence>
<organism evidence="5 6">
    <name type="scientific">Vigna unguiculata</name>
    <name type="common">Cowpea</name>
    <dbReference type="NCBI Taxonomy" id="3917"/>
    <lineage>
        <taxon>Eukaryota</taxon>
        <taxon>Viridiplantae</taxon>
        <taxon>Streptophyta</taxon>
        <taxon>Embryophyta</taxon>
        <taxon>Tracheophyta</taxon>
        <taxon>Spermatophyta</taxon>
        <taxon>Magnoliopsida</taxon>
        <taxon>eudicotyledons</taxon>
        <taxon>Gunneridae</taxon>
        <taxon>Pentapetalae</taxon>
        <taxon>rosids</taxon>
        <taxon>fabids</taxon>
        <taxon>Fabales</taxon>
        <taxon>Fabaceae</taxon>
        <taxon>Papilionoideae</taxon>
        <taxon>50 kb inversion clade</taxon>
        <taxon>NPAAA clade</taxon>
        <taxon>indigoferoid/millettioid clade</taxon>
        <taxon>Phaseoleae</taxon>
        <taxon>Vigna</taxon>
    </lineage>
</organism>
<dbReference type="GO" id="GO:0005886">
    <property type="term" value="C:plasma membrane"/>
    <property type="evidence" value="ECO:0007669"/>
    <property type="project" value="TreeGrafter"/>
</dbReference>
<comment type="subcellular location">
    <subcellularLocation>
        <location evidence="1">Membrane</location>
    </subcellularLocation>
</comment>